<name>W6U7L8_ECHGR</name>
<sequence length="51" mass="5907">MIVKSFFRPHFDNLDSDEVGGLTKHPFSVNKDEDIDAAQMHHEFFSVSARR</sequence>
<dbReference type="EMBL" id="APAU02000268">
    <property type="protein sequence ID" value="EUB54362.1"/>
    <property type="molecule type" value="Genomic_DNA"/>
</dbReference>
<dbReference type="Proteomes" id="UP000019149">
    <property type="component" value="Unassembled WGS sequence"/>
</dbReference>
<dbReference type="CTD" id="36346499"/>
<dbReference type="RefSeq" id="XP_024345558.1">
    <property type="nucleotide sequence ID" value="XM_024500033.1"/>
</dbReference>
<dbReference type="AlphaFoldDB" id="W6U7L8"/>
<comment type="caution">
    <text evidence="1">The sequence shown here is derived from an EMBL/GenBank/DDBJ whole genome shotgun (WGS) entry which is preliminary data.</text>
</comment>
<dbReference type="GeneID" id="36346499"/>
<accession>W6U7L8</accession>
<dbReference type="KEGG" id="egl:EGR_10784"/>
<proteinExistence type="predicted"/>
<evidence type="ECO:0000313" key="2">
    <source>
        <dbReference type="Proteomes" id="UP000019149"/>
    </source>
</evidence>
<gene>
    <name evidence="1" type="ORF">EGR_10784</name>
</gene>
<organism evidence="1 2">
    <name type="scientific">Echinococcus granulosus</name>
    <name type="common">Hydatid tapeworm</name>
    <dbReference type="NCBI Taxonomy" id="6210"/>
    <lineage>
        <taxon>Eukaryota</taxon>
        <taxon>Metazoa</taxon>
        <taxon>Spiralia</taxon>
        <taxon>Lophotrochozoa</taxon>
        <taxon>Platyhelminthes</taxon>
        <taxon>Cestoda</taxon>
        <taxon>Eucestoda</taxon>
        <taxon>Cyclophyllidea</taxon>
        <taxon>Taeniidae</taxon>
        <taxon>Echinococcus</taxon>
        <taxon>Echinococcus granulosus group</taxon>
    </lineage>
</organism>
<protein>
    <submittedName>
        <fullName evidence="1">Uncharacterized protein</fullName>
    </submittedName>
</protein>
<evidence type="ECO:0000313" key="1">
    <source>
        <dbReference type="EMBL" id="EUB54362.1"/>
    </source>
</evidence>
<reference evidence="1 2" key="1">
    <citation type="journal article" date="2013" name="Nat. Genet.">
        <title>The genome of the hydatid tapeworm Echinococcus granulosus.</title>
        <authorList>
            <person name="Zheng H."/>
            <person name="Zhang W."/>
            <person name="Zhang L."/>
            <person name="Zhang Z."/>
            <person name="Li J."/>
            <person name="Lu G."/>
            <person name="Zhu Y."/>
            <person name="Wang Y."/>
            <person name="Huang Y."/>
            <person name="Liu J."/>
            <person name="Kang H."/>
            <person name="Chen J."/>
            <person name="Wang L."/>
            <person name="Chen A."/>
            <person name="Yu S."/>
            <person name="Gao Z."/>
            <person name="Jin L."/>
            <person name="Gu W."/>
            <person name="Wang Z."/>
            <person name="Zhao L."/>
            <person name="Shi B."/>
            <person name="Wen H."/>
            <person name="Lin R."/>
            <person name="Jones M.K."/>
            <person name="Brejova B."/>
            <person name="Vinar T."/>
            <person name="Zhao G."/>
            <person name="McManus D.P."/>
            <person name="Chen Z."/>
            <person name="Zhou Y."/>
            <person name="Wang S."/>
        </authorList>
    </citation>
    <scope>NUCLEOTIDE SEQUENCE [LARGE SCALE GENOMIC DNA]</scope>
</reference>
<keyword evidence="2" id="KW-1185">Reference proteome</keyword>